<dbReference type="PROSITE" id="PS51186">
    <property type="entry name" value="GNAT"/>
    <property type="match status" value="1"/>
</dbReference>
<keyword evidence="2" id="KW-0012">Acyltransferase</keyword>
<reference evidence="4 5" key="1">
    <citation type="submission" date="2017-09" db="EMBL/GenBank/DDBJ databases">
        <title>Biodiversity and function of Thalassospira species in the particle-attached aromatic-hydrocarbon-degrading consortia from the surface seawater of the China South Sea.</title>
        <authorList>
            <person name="Dong C."/>
            <person name="Lai Q."/>
            <person name="Shao Z."/>
        </authorList>
    </citation>
    <scope>NUCLEOTIDE SEQUENCE [LARGE SCALE GENOMIC DNA]</scope>
    <source>
        <strain evidence="4 5">139Z-12</strain>
    </source>
</reference>
<dbReference type="SUPFAM" id="SSF55729">
    <property type="entry name" value="Acyl-CoA N-acyltransferases (Nat)"/>
    <property type="match status" value="1"/>
</dbReference>
<dbReference type="InterPro" id="IPR000182">
    <property type="entry name" value="GNAT_dom"/>
</dbReference>
<feature type="domain" description="N-acetyltransferase" evidence="3">
    <location>
        <begin position="18"/>
        <end position="183"/>
    </location>
</feature>
<dbReference type="PANTHER" id="PTHR43877:SF2">
    <property type="entry name" value="AMINOALKYLPHOSPHONATE N-ACETYLTRANSFERASE-RELATED"/>
    <property type="match status" value="1"/>
</dbReference>
<dbReference type="InterPro" id="IPR050832">
    <property type="entry name" value="Bact_Acetyltransf"/>
</dbReference>
<evidence type="ECO:0000259" key="3">
    <source>
        <dbReference type="PROSITE" id="PS51186"/>
    </source>
</evidence>
<dbReference type="Pfam" id="PF00583">
    <property type="entry name" value="Acetyltransf_1"/>
    <property type="match status" value="1"/>
</dbReference>
<dbReference type="EMBL" id="NXGX01000003">
    <property type="protein sequence ID" value="PKR58876.1"/>
    <property type="molecule type" value="Genomic_DNA"/>
</dbReference>
<protein>
    <submittedName>
        <fullName evidence="4">GNAT family N-acetyltransferase</fullName>
    </submittedName>
</protein>
<dbReference type="Gene3D" id="3.40.630.30">
    <property type="match status" value="1"/>
</dbReference>
<keyword evidence="1 4" id="KW-0808">Transferase</keyword>
<organism evidence="4 5">
    <name type="scientific">Thalassospira lohafexi</name>
    <dbReference type="NCBI Taxonomy" id="744227"/>
    <lineage>
        <taxon>Bacteria</taxon>
        <taxon>Pseudomonadati</taxon>
        <taxon>Pseudomonadota</taxon>
        <taxon>Alphaproteobacteria</taxon>
        <taxon>Rhodospirillales</taxon>
        <taxon>Thalassospiraceae</taxon>
        <taxon>Thalassospira</taxon>
    </lineage>
</organism>
<dbReference type="CDD" id="cd04301">
    <property type="entry name" value="NAT_SF"/>
    <property type="match status" value="1"/>
</dbReference>
<gene>
    <name evidence="4" type="ORF">COO92_08505</name>
</gene>
<evidence type="ECO:0000313" key="4">
    <source>
        <dbReference type="EMBL" id="PKR58876.1"/>
    </source>
</evidence>
<comment type="caution">
    <text evidence="4">The sequence shown here is derived from an EMBL/GenBank/DDBJ whole genome shotgun (WGS) entry which is preliminary data.</text>
</comment>
<evidence type="ECO:0000256" key="1">
    <source>
        <dbReference type="ARBA" id="ARBA00022679"/>
    </source>
</evidence>
<proteinExistence type="predicted"/>
<dbReference type="PANTHER" id="PTHR43877">
    <property type="entry name" value="AMINOALKYLPHOSPHONATE N-ACETYLTRANSFERASE-RELATED-RELATED"/>
    <property type="match status" value="1"/>
</dbReference>
<evidence type="ECO:0000313" key="5">
    <source>
        <dbReference type="Proteomes" id="UP000233332"/>
    </source>
</evidence>
<accession>A0A2N3L807</accession>
<sequence>METMIAPSDTIQDGVMAEHVTQLSAGDLSDIVDACTQAIIEGGGFGWLTPPDRPDMEKYWRGVLLMPGRNLFVSRVDGVISGAAQLIETPANLEAQRHSAQISGHFVAPWARGRGNGKAIVRGIEYFAREAGYSVLKLDLRETQTAAIALYNGLGYVRWGINPYYAMIDGKMVEGYYYTKKIQDTEQ</sequence>
<dbReference type="InterPro" id="IPR016181">
    <property type="entry name" value="Acyl_CoA_acyltransferase"/>
</dbReference>
<dbReference type="GO" id="GO:0016747">
    <property type="term" value="F:acyltransferase activity, transferring groups other than amino-acyl groups"/>
    <property type="evidence" value="ECO:0007669"/>
    <property type="project" value="InterPro"/>
</dbReference>
<dbReference type="AlphaFoldDB" id="A0A2N3L807"/>
<name>A0A2N3L807_9PROT</name>
<keyword evidence="5" id="KW-1185">Reference proteome</keyword>
<evidence type="ECO:0000256" key="2">
    <source>
        <dbReference type="ARBA" id="ARBA00023315"/>
    </source>
</evidence>
<dbReference type="Proteomes" id="UP000233332">
    <property type="component" value="Unassembled WGS sequence"/>
</dbReference>